<evidence type="ECO:0000256" key="1">
    <source>
        <dbReference type="SAM" id="MobiDB-lite"/>
    </source>
</evidence>
<evidence type="ECO:0000313" key="4">
    <source>
        <dbReference type="Proteomes" id="UP000005240"/>
    </source>
</evidence>
<reference evidence="2" key="2">
    <citation type="submission" date="2016-05" db="EMBL/GenBank/DDBJ databases">
        <title>Comparative analysis highlights variable genome content of wheat rusts and divergence of the mating loci.</title>
        <authorList>
            <person name="Cuomo C.A."/>
            <person name="Bakkeren G."/>
            <person name="Szabo L."/>
            <person name="Khalil H."/>
            <person name="Joly D."/>
            <person name="Goldberg J."/>
            <person name="Young S."/>
            <person name="Zeng Q."/>
            <person name="Fellers J."/>
        </authorList>
    </citation>
    <scope>NUCLEOTIDE SEQUENCE [LARGE SCALE GENOMIC DNA]</scope>
    <source>
        <strain evidence="2">1-1 BBBD Race 1</strain>
    </source>
</reference>
<evidence type="ECO:0000313" key="2">
    <source>
        <dbReference type="EMBL" id="OAV97230.1"/>
    </source>
</evidence>
<keyword evidence="4" id="KW-1185">Reference proteome</keyword>
<reference evidence="3 4" key="3">
    <citation type="journal article" date="2017" name="G3 (Bethesda)">
        <title>Comparative analysis highlights variable genome content of wheat rusts and divergence of the mating loci.</title>
        <authorList>
            <person name="Cuomo C.A."/>
            <person name="Bakkeren G."/>
            <person name="Khalil H.B."/>
            <person name="Panwar V."/>
            <person name="Joly D."/>
            <person name="Linning R."/>
            <person name="Sakthikumar S."/>
            <person name="Song X."/>
            <person name="Adiconis X."/>
            <person name="Fan L."/>
            <person name="Goldberg J.M."/>
            <person name="Levin J.Z."/>
            <person name="Young S."/>
            <person name="Zeng Q."/>
            <person name="Anikster Y."/>
            <person name="Bruce M."/>
            <person name="Wang M."/>
            <person name="Yin C."/>
            <person name="McCallum B."/>
            <person name="Szabo L.J."/>
            <person name="Hulbert S."/>
            <person name="Chen X."/>
            <person name="Fellers J.P."/>
        </authorList>
    </citation>
    <scope>NUCLEOTIDE SEQUENCE</scope>
    <source>
        <strain evidence="3">isolate 1-1 / race 1 (BBBD)</strain>
        <strain evidence="4">Isolate 1-1 / race 1 (BBBD)</strain>
    </source>
</reference>
<name>A0A180GWU1_PUCT1</name>
<dbReference type="EnsemblFungi" id="PTTG_10432-t43_1">
    <property type="protein sequence ID" value="PTTG_10432-t43_1-p1"/>
    <property type="gene ID" value="PTTG_10432"/>
</dbReference>
<reference evidence="3" key="4">
    <citation type="submission" date="2025-05" db="UniProtKB">
        <authorList>
            <consortium name="EnsemblFungi"/>
        </authorList>
    </citation>
    <scope>IDENTIFICATION</scope>
    <source>
        <strain evidence="3">isolate 1-1 / race 1 (BBBD)</strain>
    </source>
</reference>
<evidence type="ECO:0000313" key="3">
    <source>
        <dbReference type="EnsemblFungi" id="PTTG_10432-t43_1-p1"/>
    </source>
</evidence>
<dbReference type="EMBL" id="ADAS02000014">
    <property type="protein sequence ID" value="OAV97230.1"/>
    <property type="molecule type" value="Genomic_DNA"/>
</dbReference>
<feature type="non-terminal residue" evidence="2">
    <location>
        <position position="471"/>
    </location>
</feature>
<sequence>MSTCKSNTDPLILITNPEKLARDIRRKARLAATLAVAKTIPVPTPSPLVDDIGPSAPALPSLDEPPLFRSKMQSGQGSSGNTEDPADISHSDLINAIMVIQQNTAKQLLATQQQVQDAQRAAQDAQAQATANMLAVQKQARADVKAAQDQARLDQEATAARFAALEPINSEASSTARLASGRIDLQRFRVSDGPLCRGPFQEVEPFLKWIQGVQFFYAMKDVTHSDDKCLILGGLIAETNLLSFYANESPKFADKPWDEFKSRLFEFSLPTEWRTDLKRSVNQLKMADTKTFLEFSTQARTIQSLLNFEKETLDNFALAEAVTFGLPDLLQVKVSDYRALQSANFKYGEFKSRTSGFYISLIKELALWLRTAPNPHNRPVGQGINEDHLWRINSYLDSIGKCHFCKTHCGSLVGACPGPIDQTRVEVPPSFITPHKPANYIGPNAWTRGQAANQSGAGKPTGCPAGVAALS</sequence>
<gene>
    <name evidence="2" type="ORF">PTTG_10432</name>
</gene>
<feature type="region of interest" description="Disordered" evidence="1">
    <location>
        <begin position="45"/>
        <end position="88"/>
    </location>
</feature>
<dbReference type="VEuPathDB" id="FungiDB:PTTG_10432"/>
<accession>A0A180GWU1</accession>
<feature type="compositionally biased region" description="Polar residues" evidence="1">
    <location>
        <begin position="71"/>
        <end position="82"/>
    </location>
</feature>
<dbReference type="Proteomes" id="UP000005240">
    <property type="component" value="Unassembled WGS sequence"/>
</dbReference>
<evidence type="ECO:0008006" key="5">
    <source>
        <dbReference type="Google" id="ProtNLM"/>
    </source>
</evidence>
<organism evidence="2">
    <name type="scientific">Puccinia triticina (isolate 1-1 / race 1 (BBBD))</name>
    <name type="common">Brown leaf rust fungus</name>
    <dbReference type="NCBI Taxonomy" id="630390"/>
    <lineage>
        <taxon>Eukaryota</taxon>
        <taxon>Fungi</taxon>
        <taxon>Dikarya</taxon>
        <taxon>Basidiomycota</taxon>
        <taxon>Pucciniomycotina</taxon>
        <taxon>Pucciniomycetes</taxon>
        <taxon>Pucciniales</taxon>
        <taxon>Pucciniaceae</taxon>
        <taxon>Puccinia</taxon>
    </lineage>
</organism>
<protein>
    <recommendedName>
        <fullName evidence="5">Retrotransposon gag domain-containing protein</fullName>
    </recommendedName>
</protein>
<dbReference type="AlphaFoldDB" id="A0A180GWU1"/>
<reference evidence="2" key="1">
    <citation type="submission" date="2009-11" db="EMBL/GenBank/DDBJ databases">
        <authorList>
            <consortium name="The Broad Institute Genome Sequencing Platform"/>
            <person name="Ward D."/>
            <person name="Feldgarden M."/>
            <person name="Earl A."/>
            <person name="Young S.K."/>
            <person name="Zeng Q."/>
            <person name="Koehrsen M."/>
            <person name="Alvarado L."/>
            <person name="Berlin A."/>
            <person name="Bochicchio J."/>
            <person name="Borenstein D."/>
            <person name="Chapman S.B."/>
            <person name="Chen Z."/>
            <person name="Engels R."/>
            <person name="Freedman E."/>
            <person name="Gellesch M."/>
            <person name="Goldberg J."/>
            <person name="Griggs A."/>
            <person name="Gujja S."/>
            <person name="Heilman E."/>
            <person name="Heiman D."/>
            <person name="Hepburn T."/>
            <person name="Howarth C."/>
            <person name="Jen D."/>
            <person name="Larson L."/>
            <person name="Lewis B."/>
            <person name="Mehta T."/>
            <person name="Park D."/>
            <person name="Pearson M."/>
            <person name="Roberts A."/>
            <person name="Saif S."/>
            <person name="Shea T."/>
            <person name="Shenoy N."/>
            <person name="Sisk P."/>
            <person name="Stolte C."/>
            <person name="Sykes S."/>
            <person name="Thomson T."/>
            <person name="Walk T."/>
            <person name="White J."/>
            <person name="Yandava C."/>
            <person name="Izard J."/>
            <person name="Baranova O.V."/>
            <person name="Blanton J.M."/>
            <person name="Tanner A.C."/>
            <person name="Dewhirst F.E."/>
            <person name="Haas B."/>
            <person name="Nusbaum C."/>
            <person name="Birren B."/>
        </authorList>
    </citation>
    <scope>NUCLEOTIDE SEQUENCE [LARGE SCALE GENOMIC DNA]</scope>
    <source>
        <strain evidence="2">1-1 BBBD Race 1</strain>
    </source>
</reference>
<proteinExistence type="predicted"/>